<name>A0A1G8L540_9FIRM</name>
<proteinExistence type="predicted"/>
<dbReference type="Gene3D" id="2.60.120.580">
    <property type="entry name" value="Acetamidase/Formamidase-like domains"/>
    <property type="match status" value="1"/>
</dbReference>
<accession>A0A1G8L540</accession>
<dbReference type="SUPFAM" id="SSF141130">
    <property type="entry name" value="Acetamidase/Formamidase-like"/>
    <property type="match status" value="1"/>
</dbReference>
<organism evidence="1 2">
    <name type="scientific">Halanaerobium congolense</name>
    <dbReference type="NCBI Taxonomy" id="54121"/>
    <lineage>
        <taxon>Bacteria</taxon>
        <taxon>Bacillati</taxon>
        <taxon>Bacillota</taxon>
        <taxon>Clostridia</taxon>
        <taxon>Halanaerobiales</taxon>
        <taxon>Halanaerobiaceae</taxon>
        <taxon>Halanaerobium</taxon>
    </lineage>
</organism>
<dbReference type="PANTHER" id="PTHR31891:SF1">
    <property type="entry name" value="FORMAMIDASE C869.04-RELATED"/>
    <property type="match status" value="1"/>
</dbReference>
<protein>
    <submittedName>
        <fullName evidence="1">Amidase</fullName>
    </submittedName>
</protein>
<gene>
    <name evidence="1" type="ORF">SAMN04515654_107126</name>
</gene>
<dbReference type="AlphaFoldDB" id="A0A1G8L540"/>
<evidence type="ECO:0000313" key="2">
    <source>
        <dbReference type="Proteomes" id="UP000198945"/>
    </source>
</evidence>
<sequence length="299" mass="32377">MRIGSKNVVYSMSAENKPAASCKPGETVVFETQDCFSNQIQTEDVLFETTDWDTVNPATGPLEIEGAEPGDTLKVEIKKMNLNDHGVMVAVPEMGFLNNFIEESETKIITIEQNKAVFSDKIKINLNPMIGVIGCSPGKDEEAVPCGTPASHGGNMDTKVITEGSTLYFPVKVSGAMLAMGDLHAAMGDGEVVISGVEIAGEVTVKVDVIKGKEITDPMVERNDAFYTIASGPTLDAAAKKAADNMFTFLKQRLDLENNELAMLMSVICDLQVSQVVDPEKTARMRVDKKALAEYNIQF</sequence>
<dbReference type="Proteomes" id="UP000198945">
    <property type="component" value="Unassembled WGS sequence"/>
</dbReference>
<dbReference type="RefSeq" id="WP_089655114.1">
    <property type="nucleotide sequence ID" value="NZ_FNDF01000001.1"/>
</dbReference>
<dbReference type="PANTHER" id="PTHR31891">
    <property type="entry name" value="FORMAMIDASE C869.04-RELATED"/>
    <property type="match status" value="1"/>
</dbReference>
<dbReference type="Gene3D" id="2.40.10.120">
    <property type="match status" value="1"/>
</dbReference>
<dbReference type="GO" id="GO:0016811">
    <property type="term" value="F:hydrolase activity, acting on carbon-nitrogen (but not peptide) bonds, in linear amides"/>
    <property type="evidence" value="ECO:0007669"/>
    <property type="project" value="InterPro"/>
</dbReference>
<dbReference type="InterPro" id="IPR004304">
    <property type="entry name" value="FmdA_AmdA"/>
</dbReference>
<evidence type="ECO:0000313" key="1">
    <source>
        <dbReference type="EMBL" id="SDI50799.1"/>
    </source>
</evidence>
<dbReference type="Pfam" id="PF03069">
    <property type="entry name" value="FmdA_AmdA"/>
    <property type="match status" value="2"/>
</dbReference>
<reference evidence="1 2" key="1">
    <citation type="submission" date="2016-10" db="EMBL/GenBank/DDBJ databases">
        <authorList>
            <person name="de Groot N.N."/>
        </authorList>
    </citation>
    <scope>NUCLEOTIDE SEQUENCE [LARGE SCALE GENOMIC DNA]</scope>
    <source>
        <strain evidence="1 2">WG7</strain>
    </source>
</reference>
<dbReference type="Gene3D" id="3.10.28.20">
    <property type="entry name" value="Acetamidase/Formamidase-like domains"/>
    <property type="match status" value="1"/>
</dbReference>
<dbReference type="EMBL" id="FNEH01000007">
    <property type="protein sequence ID" value="SDI50799.1"/>
    <property type="molecule type" value="Genomic_DNA"/>
</dbReference>